<dbReference type="PROSITE" id="PS50977">
    <property type="entry name" value="HTH_TETR_2"/>
    <property type="match status" value="1"/>
</dbReference>
<feature type="DNA-binding region" description="H-T-H motif" evidence="2">
    <location>
        <begin position="29"/>
        <end position="48"/>
    </location>
</feature>
<organism evidence="4 5">
    <name type="scientific">Marinisporobacter balticus</name>
    <dbReference type="NCBI Taxonomy" id="2018667"/>
    <lineage>
        <taxon>Bacteria</taxon>
        <taxon>Bacillati</taxon>
        <taxon>Bacillota</taxon>
        <taxon>Clostridia</taxon>
        <taxon>Peptostreptococcales</taxon>
        <taxon>Thermotaleaceae</taxon>
        <taxon>Marinisporobacter</taxon>
    </lineage>
</organism>
<reference evidence="4 5" key="1">
    <citation type="submission" date="2019-03" db="EMBL/GenBank/DDBJ databases">
        <title>Genomic Encyclopedia of Type Strains, Phase IV (KMG-IV): sequencing the most valuable type-strain genomes for metagenomic binning, comparative biology and taxonomic classification.</title>
        <authorList>
            <person name="Goeker M."/>
        </authorList>
    </citation>
    <scope>NUCLEOTIDE SEQUENCE [LARGE SCALE GENOMIC DNA]</scope>
    <source>
        <strain evidence="4 5">DSM 102940</strain>
    </source>
</reference>
<accession>A0A4R2KT30</accession>
<evidence type="ECO:0000313" key="4">
    <source>
        <dbReference type="EMBL" id="TCO76933.1"/>
    </source>
</evidence>
<keyword evidence="1 2" id="KW-0238">DNA-binding</keyword>
<dbReference type="PANTHER" id="PTHR43479">
    <property type="entry name" value="ACREF/ENVCD OPERON REPRESSOR-RELATED"/>
    <property type="match status" value="1"/>
</dbReference>
<name>A0A4R2KT30_9FIRM</name>
<dbReference type="InterPro" id="IPR009057">
    <property type="entry name" value="Homeodomain-like_sf"/>
</dbReference>
<dbReference type="InterPro" id="IPR036271">
    <property type="entry name" value="Tet_transcr_reg_TetR-rel_C_sf"/>
</dbReference>
<dbReference type="SUPFAM" id="SSF46689">
    <property type="entry name" value="Homeodomain-like"/>
    <property type="match status" value="1"/>
</dbReference>
<dbReference type="SUPFAM" id="SSF48498">
    <property type="entry name" value="Tetracyclin repressor-like, C-terminal domain"/>
    <property type="match status" value="1"/>
</dbReference>
<evidence type="ECO:0000256" key="1">
    <source>
        <dbReference type="ARBA" id="ARBA00023125"/>
    </source>
</evidence>
<evidence type="ECO:0000256" key="2">
    <source>
        <dbReference type="PROSITE-ProRule" id="PRU00335"/>
    </source>
</evidence>
<dbReference type="Proteomes" id="UP000294919">
    <property type="component" value="Unassembled WGS sequence"/>
</dbReference>
<dbReference type="Pfam" id="PF00440">
    <property type="entry name" value="TetR_N"/>
    <property type="match status" value="1"/>
</dbReference>
<dbReference type="AlphaFoldDB" id="A0A4R2KT30"/>
<sequence length="203" mass="24194">MIEDGNITKKKILETALRLFSKNGFSATSVRQICREAGFRESVIYNHFASKYDILRIIFLIEVDSVRNEFFREVDIEMMQKNPKDVLYLIADRIMIYANDENRARFLRVIMMEMFRDSRAKKLIKEDVFENGKVMLKEIFLQMMKAGIIKEKDPQILANEFLGPLIFFNLEHLLRNSSNENITFRHNLIQEHIDFFWEKIKTN</sequence>
<dbReference type="RefSeq" id="WP_132244247.1">
    <property type="nucleotide sequence ID" value="NZ_SLWV01000007.1"/>
</dbReference>
<evidence type="ECO:0000259" key="3">
    <source>
        <dbReference type="PROSITE" id="PS50977"/>
    </source>
</evidence>
<evidence type="ECO:0000313" key="5">
    <source>
        <dbReference type="Proteomes" id="UP000294919"/>
    </source>
</evidence>
<dbReference type="PRINTS" id="PR00455">
    <property type="entry name" value="HTHTETR"/>
</dbReference>
<dbReference type="OrthoDB" id="9808476at2"/>
<feature type="domain" description="HTH tetR-type" evidence="3">
    <location>
        <begin position="6"/>
        <end position="66"/>
    </location>
</feature>
<protein>
    <submittedName>
        <fullName evidence="4">TetR family transcriptional regulator</fullName>
    </submittedName>
</protein>
<dbReference type="PANTHER" id="PTHR43479:SF11">
    <property type="entry name" value="ACREF_ENVCD OPERON REPRESSOR-RELATED"/>
    <property type="match status" value="1"/>
</dbReference>
<dbReference type="EMBL" id="SLWV01000007">
    <property type="protein sequence ID" value="TCO76933.1"/>
    <property type="molecule type" value="Genomic_DNA"/>
</dbReference>
<comment type="caution">
    <text evidence="4">The sequence shown here is derived from an EMBL/GenBank/DDBJ whole genome shotgun (WGS) entry which is preliminary data.</text>
</comment>
<dbReference type="InterPro" id="IPR001647">
    <property type="entry name" value="HTH_TetR"/>
</dbReference>
<keyword evidence="5" id="KW-1185">Reference proteome</keyword>
<gene>
    <name evidence="4" type="ORF">EV214_10791</name>
</gene>
<dbReference type="GO" id="GO:0003677">
    <property type="term" value="F:DNA binding"/>
    <property type="evidence" value="ECO:0007669"/>
    <property type="project" value="UniProtKB-UniRule"/>
</dbReference>
<proteinExistence type="predicted"/>
<dbReference type="Gene3D" id="1.10.357.10">
    <property type="entry name" value="Tetracycline Repressor, domain 2"/>
    <property type="match status" value="1"/>
</dbReference>
<dbReference type="InterPro" id="IPR050624">
    <property type="entry name" value="HTH-type_Tx_Regulator"/>
</dbReference>